<evidence type="ECO:0000259" key="1">
    <source>
        <dbReference type="Pfam" id="PF00078"/>
    </source>
</evidence>
<reference evidence="2 3" key="1">
    <citation type="submission" date="2024-09" db="EMBL/GenBank/DDBJ databases">
        <title>Chromosome-scale assembly of Riccia sorocarpa.</title>
        <authorList>
            <person name="Paukszto L."/>
        </authorList>
    </citation>
    <scope>NUCLEOTIDE SEQUENCE [LARGE SCALE GENOMIC DNA]</scope>
    <source>
        <strain evidence="2">LP-2024</strain>
        <tissue evidence="2">Aerial parts of the thallus</tissue>
    </source>
</reference>
<keyword evidence="3" id="KW-1185">Reference proteome</keyword>
<dbReference type="AlphaFoldDB" id="A0ABD3IDH8"/>
<dbReference type="Pfam" id="PF00078">
    <property type="entry name" value="RVT_1"/>
    <property type="match status" value="1"/>
</dbReference>
<sequence>MNSNPQSVENQPQPESKSLPDTLIQQLALLEVAVPVSNVNEPNFVAEPLFLTNLILLATTAVYTFCYEGDITLEAFRSWAGQNWTRSKGIKIKETRKIAPFAFLTVVESEKKRDEALSIEIASIRTSTAAHFTWTLECENQSFKPAEVPTWLKFSGIPSWLKESVPGILKSTCPVLRLPLATKDLSNLVVVGGGKVGPSLDKAGTQEWGILMGKVHYFKVAILFLNKPGVKEPLKSSWDASIASSSNNGLQLFIEAWSVLRMKIKTLQYAELAKLLELDQMRVELEQLSVNPQMSAGQQTRVLELSEQVSRLQAWQEHRWRTWSRERYLTSGDTNSPFFLKRFKTRRRKNRINVLVSDQGHRVTSENGIRSQNRSVQGNVLLFCFLHEALKRERKSASVLMLNFAKAFDSLRHDFIFEGLKALGFSPFFVQLIRSITEGGFARVVVNSRLTPEFPIDKGVRQGCPLAPLLYVLITSSLIHHVDWGVAAGWLKRVTTRSCPSDIPVVSAFADDTAFFLQTDEGSFNQLFLLLNIFSQIAGCGINWRKTKYMVVGRFLLQSMLPYSLALLKFQQKDLHALERLLAVFLWGSAENGKTKTTLVAWKRLALPVDFGGAGVWCIRAFQKANITKLIFNKMEDLDSLWTPVFWSLFSRDTRQADRVLLLQGDILVIHSSHFGLLFLLFVGS</sequence>
<comment type="caution">
    <text evidence="2">The sequence shown here is derived from an EMBL/GenBank/DDBJ whole genome shotgun (WGS) entry which is preliminary data.</text>
</comment>
<gene>
    <name evidence="2" type="ORF">R1sor_019790</name>
</gene>
<dbReference type="PANTHER" id="PTHR31635">
    <property type="entry name" value="REVERSE TRANSCRIPTASE DOMAIN-CONTAINING PROTEIN-RELATED"/>
    <property type="match status" value="1"/>
</dbReference>
<name>A0ABD3IDH8_9MARC</name>
<accession>A0ABD3IDH8</accession>
<organism evidence="2 3">
    <name type="scientific">Riccia sorocarpa</name>
    <dbReference type="NCBI Taxonomy" id="122646"/>
    <lineage>
        <taxon>Eukaryota</taxon>
        <taxon>Viridiplantae</taxon>
        <taxon>Streptophyta</taxon>
        <taxon>Embryophyta</taxon>
        <taxon>Marchantiophyta</taxon>
        <taxon>Marchantiopsida</taxon>
        <taxon>Marchantiidae</taxon>
        <taxon>Marchantiales</taxon>
        <taxon>Ricciaceae</taxon>
        <taxon>Riccia</taxon>
    </lineage>
</organism>
<evidence type="ECO:0000313" key="3">
    <source>
        <dbReference type="Proteomes" id="UP001633002"/>
    </source>
</evidence>
<feature type="domain" description="Reverse transcriptase" evidence="1">
    <location>
        <begin position="377"/>
        <end position="551"/>
    </location>
</feature>
<proteinExistence type="predicted"/>
<dbReference type="PANTHER" id="PTHR31635:SF196">
    <property type="entry name" value="REVERSE TRANSCRIPTASE DOMAIN-CONTAINING PROTEIN-RELATED"/>
    <property type="match status" value="1"/>
</dbReference>
<evidence type="ECO:0000313" key="2">
    <source>
        <dbReference type="EMBL" id="KAL3701768.1"/>
    </source>
</evidence>
<dbReference type="InterPro" id="IPR000477">
    <property type="entry name" value="RT_dom"/>
</dbReference>
<protein>
    <recommendedName>
        <fullName evidence="1">Reverse transcriptase domain-containing protein</fullName>
    </recommendedName>
</protein>
<dbReference type="EMBL" id="JBJQOH010000001">
    <property type="protein sequence ID" value="KAL3701768.1"/>
    <property type="molecule type" value="Genomic_DNA"/>
</dbReference>
<dbReference type="Proteomes" id="UP001633002">
    <property type="component" value="Unassembled WGS sequence"/>
</dbReference>